<evidence type="ECO:0000313" key="7">
    <source>
        <dbReference type="EMBL" id="SLM40272.1"/>
    </source>
</evidence>
<dbReference type="GO" id="GO:0012505">
    <property type="term" value="C:endomembrane system"/>
    <property type="evidence" value="ECO:0007669"/>
    <property type="project" value="UniProtKB-SubCell"/>
</dbReference>
<organism evidence="7 8">
    <name type="scientific">Lasallia pustulata</name>
    <dbReference type="NCBI Taxonomy" id="136370"/>
    <lineage>
        <taxon>Eukaryota</taxon>
        <taxon>Fungi</taxon>
        <taxon>Dikarya</taxon>
        <taxon>Ascomycota</taxon>
        <taxon>Pezizomycotina</taxon>
        <taxon>Lecanoromycetes</taxon>
        <taxon>OSLEUM clade</taxon>
        <taxon>Umbilicariomycetidae</taxon>
        <taxon>Umbilicariales</taxon>
        <taxon>Umbilicariaceae</taxon>
        <taxon>Lasallia</taxon>
    </lineage>
</organism>
<dbReference type="AlphaFoldDB" id="A0A1W5DBG0"/>
<sequence length="164" mass="18021">MADEEGCFSYFSRPLGSTPVKVEEHVSGHVFLAQPLLGPLLFINESSDARDHCANERTFLSWLKLSIYMAVVSVAILVTFHLKSQPTALEKRTSTPLGVIFWLAALASLANGFANYINTVKKYSRKQALVQSGWKTKLVFLVVSSAIIAACILFLSTDAASPRR</sequence>
<evidence type="ECO:0000256" key="1">
    <source>
        <dbReference type="ARBA" id="ARBA00004127"/>
    </source>
</evidence>
<dbReference type="InterPro" id="IPR003807">
    <property type="entry name" value="DUF202"/>
</dbReference>
<dbReference type="InterPro" id="IPR052053">
    <property type="entry name" value="IM_YidH-like"/>
</dbReference>
<feature type="transmembrane region" description="Helical" evidence="5">
    <location>
        <begin position="94"/>
        <end position="117"/>
    </location>
</feature>
<feature type="domain" description="DUF202" evidence="6">
    <location>
        <begin position="50"/>
        <end position="121"/>
    </location>
</feature>
<dbReference type="EMBL" id="FWEW01003658">
    <property type="protein sequence ID" value="SLM40272.1"/>
    <property type="molecule type" value="Genomic_DNA"/>
</dbReference>
<keyword evidence="2 5" id="KW-0812">Transmembrane</keyword>
<feature type="transmembrane region" description="Helical" evidence="5">
    <location>
        <begin position="65"/>
        <end position="82"/>
    </location>
</feature>
<proteinExistence type="predicted"/>
<feature type="transmembrane region" description="Helical" evidence="5">
    <location>
        <begin position="138"/>
        <end position="156"/>
    </location>
</feature>
<name>A0A1W5DBG0_9LECA</name>
<evidence type="ECO:0000256" key="4">
    <source>
        <dbReference type="ARBA" id="ARBA00023136"/>
    </source>
</evidence>
<keyword evidence="3 5" id="KW-1133">Transmembrane helix</keyword>
<evidence type="ECO:0000256" key="2">
    <source>
        <dbReference type="ARBA" id="ARBA00022692"/>
    </source>
</evidence>
<dbReference type="PANTHER" id="PTHR34187">
    <property type="entry name" value="FGR18P"/>
    <property type="match status" value="1"/>
</dbReference>
<evidence type="ECO:0000259" key="6">
    <source>
        <dbReference type="Pfam" id="PF02656"/>
    </source>
</evidence>
<keyword evidence="4 5" id="KW-0472">Membrane</keyword>
<dbReference type="Proteomes" id="UP000192927">
    <property type="component" value="Unassembled WGS sequence"/>
</dbReference>
<accession>A0A1W5DBG0</accession>
<dbReference type="Pfam" id="PF02656">
    <property type="entry name" value="DUF202"/>
    <property type="match status" value="1"/>
</dbReference>
<evidence type="ECO:0000313" key="8">
    <source>
        <dbReference type="Proteomes" id="UP000192927"/>
    </source>
</evidence>
<evidence type="ECO:0000256" key="3">
    <source>
        <dbReference type="ARBA" id="ARBA00022989"/>
    </source>
</evidence>
<keyword evidence="8" id="KW-1185">Reference proteome</keyword>
<protein>
    <recommendedName>
        <fullName evidence="6">DUF202 domain-containing protein</fullName>
    </recommendedName>
</protein>
<reference evidence="8" key="1">
    <citation type="submission" date="2017-03" db="EMBL/GenBank/DDBJ databases">
        <authorList>
            <person name="Sharma R."/>
            <person name="Thines M."/>
        </authorList>
    </citation>
    <scope>NUCLEOTIDE SEQUENCE [LARGE SCALE GENOMIC DNA]</scope>
</reference>
<evidence type="ECO:0000256" key="5">
    <source>
        <dbReference type="SAM" id="Phobius"/>
    </source>
</evidence>
<dbReference type="PANTHER" id="PTHR34187:SF3">
    <property type="entry name" value="DUF DOMAIN PROTEIN (AFU_ORTHOLOGUE AFUA_6G11150)"/>
    <property type="match status" value="1"/>
</dbReference>
<comment type="subcellular location">
    <subcellularLocation>
        <location evidence="1">Endomembrane system</location>
        <topology evidence="1">Multi-pass membrane protein</topology>
    </subcellularLocation>
</comment>